<proteinExistence type="inferred from homology"/>
<comment type="similarity">
    <text evidence="1">Belongs to the UPF0149 family.</text>
</comment>
<dbReference type="RefSeq" id="WP_095499938.1">
    <property type="nucleotide sequence ID" value="NZ_BSPO01000002.1"/>
</dbReference>
<gene>
    <name evidence="2" type="ORF">GCM10007894_10150</name>
</gene>
<reference evidence="2 3" key="1">
    <citation type="journal article" date="2014" name="Int. J. Syst. Evol. Microbiol.">
        <title>Complete genome sequence of Corynebacterium casei LMG S-19264T (=DSM 44701T), isolated from a smear-ripened cheese.</title>
        <authorList>
            <consortium name="US DOE Joint Genome Institute (JGI-PGF)"/>
            <person name="Walter F."/>
            <person name="Albersmeier A."/>
            <person name="Kalinowski J."/>
            <person name="Ruckert C."/>
        </authorList>
    </citation>
    <scope>NUCLEOTIDE SEQUENCE [LARGE SCALE GENOMIC DNA]</scope>
    <source>
        <strain evidence="2 3">NBRC 112785</strain>
    </source>
</reference>
<sequence length="190" mass="21206">MSLPATLLLEKIQQALRDAEIGLDPVELQAIIAGIIAGGVRLDERGWRTPFYELVNDGQKLPEAIYRQAQRLYRESAAKLAEGDFKFELLLPEDDDASLTQRLEALSLWTQAFLTAVAMVQPNLNKAPRDLKEMIDDLGAIAQVEANVDDNDDNEQAYVELTEYVKLVVVSCFTEYSSGNLEPKSKPTLH</sequence>
<dbReference type="PANTHER" id="PTHR37528:SF1">
    <property type="entry name" value="UPF0149 PROTEIN YGFB"/>
    <property type="match status" value="1"/>
</dbReference>
<dbReference type="SUPFAM" id="SSF101327">
    <property type="entry name" value="YgfB-like"/>
    <property type="match status" value="1"/>
</dbReference>
<keyword evidence="3" id="KW-1185">Reference proteome</keyword>
<dbReference type="InterPro" id="IPR036255">
    <property type="entry name" value="YgfB-like_sf"/>
</dbReference>
<dbReference type="Pfam" id="PF03695">
    <property type="entry name" value="UPF0149"/>
    <property type="match status" value="1"/>
</dbReference>
<evidence type="ECO:0000313" key="3">
    <source>
        <dbReference type="Proteomes" id="UP001157439"/>
    </source>
</evidence>
<accession>A0AA37TMH9</accession>
<dbReference type="PANTHER" id="PTHR37528">
    <property type="entry name" value="UPF0149 PROTEIN YGFB"/>
    <property type="match status" value="1"/>
</dbReference>
<dbReference type="Gene3D" id="1.20.120.740">
    <property type="entry name" value="YgfB uncharacterised protein family UPF0149, PF03695"/>
    <property type="match status" value="1"/>
</dbReference>
<dbReference type="AlphaFoldDB" id="A0AA37TMH9"/>
<dbReference type="GO" id="GO:0005829">
    <property type="term" value="C:cytosol"/>
    <property type="evidence" value="ECO:0007669"/>
    <property type="project" value="TreeGrafter"/>
</dbReference>
<dbReference type="Proteomes" id="UP001157439">
    <property type="component" value="Unassembled WGS sequence"/>
</dbReference>
<dbReference type="EMBL" id="BSPO01000002">
    <property type="protein sequence ID" value="GLS83038.1"/>
    <property type="molecule type" value="Genomic_DNA"/>
</dbReference>
<comment type="caution">
    <text evidence="2">The sequence shown here is derived from an EMBL/GenBank/DDBJ whole genome shotgun (WGS) entry which is preliminary data.</text>
</comment>
<organism evidence="2 3">
    <name type="scientific">Paraferrimonas haliotis</name>
    <dbReference type="NCBI Taxonomy" id="2013866"/>
    <lineage>
        <taxon>Bacteria</taxon>
        <taxon>Pseudomonadati</taxon>
        <taxon>Pseudomonadota</taxon>
        <taxon>Gammaproteobacteria</taxon>
        <taxon>Alteromonadales</taxon>
        <taxon>Ferrimonadaceae</taxon>
        <taxon>Paraferrimonas</taxon>
    </lineage>
</organism>
<name>A0AA37TMH9_9GAMM</name>
<evidence type="ECO:0000256" key="1">
    <source>
        <dbReference type="ARBA" id="ARBA00038308"/>
    </source>
</evidence>
<dbReference type="InterPro" id="IPR011978">
    <property type="entry name" value="YgfB-like"/>
</dbReference>
<dbReference type="NCBIfam" id="TIGR02292">
    <property type="entry name" value="ygfB_yecA"/>
    <property type="match status" value="1"/>
</dbReference>
<protein>
    <submittedName>
        <fullName evidence="2">Uncharacterized protein</fullName>
    </submittedName>
</protein>
<evidence type="ECO:0000313" key="2">
    <source>
        <dbReference type="EMBL" id="GLS83038.1"/>
    </source>
</evidence>